<dbReference type="FunFam" id="2.40.160.10:FF:000005">
    <property type="entry name" value="mitochondrial import receptor subunit TOM40 homolog"/>
    <property type="match status" value="1"/>
</dbReference>
<evidence type="ECO:0000256" key="4">
    <source>
        <dbReference type="ARBA" id="ARBA00022452"/>
    </source>
</evidence>
<organism evidence="11">
    <name type="scientific">Hydra vulgaris</name>
    <name type="common">Hydra</name>
    <name type="synonym">Hydra attenuata</name>
    <dbReference type="NCBI Taxonomy" id="6087"/>
    <lineage>
        <taxon>Eukaryota</taxon>
        <taxon>Metazoa</taxon>
        <taxon>Cnidaria</taxon>
        <taxon>Hydrozoa</taxon>
        <taxon>Hydroidolina</taxon>
        <taxon>Anthoathecata</taxon>
        <taxon>Aplanulata</taxon>
        <taxon>Hydridae</taxon>
        <taxon>Hydra</taxon>
    </lineage>
</organism>
<keyword evidence="4" id="KW-1134">Transmembrane beta strand</keyword>
<evidence type="ECO:0000256" key="8">
    <source>
        <dbReference type="ARBA" id="ARBA00023128"/>
    </source>
</evidence>
<evidence type="ECO:0000256" key="3">
    <source>
        <dbReference type="ARBA" id="ARBA00022448"/>
    </source>
</evidence>
<dbReference type="GO" id="GO:0030150">
    <property type="term" value="P:protein import into mitochondrial matrix"/>
    <property type="evidence" value="ECO:0007669"/>
    <property type="project" value="InterPro"/>
</dbReference>
<dbReference type="GO" id="GO:0005741">
    <property type="term" value="C:mitochondrial outer membrane"/>
    <property type="evidence" value="ECO:0007669"/>
    <property type="project" value="UniProtKB-SubCell"/>
</dbReference>
<gene>
    <name evidence="11" type="primary">TOMM40</name>
</gene>
<reference evidence="11" key="1">
    <citation type="journal article" date="2013" name="Genome Biol. Evol.">
        <title>Punctuated emergences of genetic and phenotypic innovations in eumetazoan, bilaterian, euteleostome, and hominidae ancestors.</title>
        <authorList>
            <person name="Wenger Y."/>
            <person name="Galliot B."/>
        </authorList>
    </citation>
    <scope>NUCLEOTIDE SEQUENCE</scope>
    <source>
        <tissue evidence="11">Whole animals</tissue>
    </source>
</reference>
<evidence type="ECO:0000256" key="5">
    <source>
        <dbReference type="ARBA" id="ARBA00022692"/>
    </source>
</evidence>
<dbReference type="GO" id="GO:0008320">
    <property type="term" value="F:protein transmembrane transporter activity"/>
    <property type="evidence" value="ECO:0007669"/>
    <property type="project" value="InterPro"/>
</dbReference>
<evidence type="ECO:0000256" key="9">
    <source>
        <dbReference type="ARBA" id="ARBA00023136"/>
    </source>
</evidence>
<evidence type="ECO:0000256" key="2">
    <source>
        <dbReference type="ARBA" id="ARBA00010510"/>
    </source>
</evidence>
<comment type="similarity">
    <text evidence="2">Belongs to the Tom40 family.</text>
</comment>
<keyword evidence="6" id="KW-1000">Mitochondrion outer membrane</keyword>
<evidence type="ECO:0000256" key="7">
    <source>
        <dbReference type="ARBA" id="ARBA00022927"/>
    </source>
</evidence>
<dbReference type="InterPro" id="IPR027246">
    <property type="entry name" value="Porin_Euk/Tom40"/>
</dbReference>
<dbReference type="InterPro" id="IPR023614">
    <property type="entry name" value="Porin_dom_sf"/>
</dbReference>
<evidence type="ECO:0000256" key="1">
    <source>
        <dbReference type="ARBA" id="ARBA00004374"/>
    </source>
</evidence>
<keyword evidence="3" id="KW-0813">Transport</keyword>
<evidence type="ECO:0000256" key="10">
    <source>
        <dbReference type="SAM" id="MobiDB-lite"/>
    </source>
</evidence>
<dbReference type="AlphaFoldDB" id="T2MHL2"/>
<accession>T2MHL2</accession>
<dbReference type="Pfam" id="PF01459">
    <property type="entry name" value="Porin_3"/>
    <property type="match status" value="1"/>
</dbReference>
<evidence type="ECO:0000313" key="11">
    <source>
        <dbReference type="EMBL" id="CDG71566.1"/>
    </source>
</evidence>
<dbReference type="InterPro" id="IPR037930">
    <property type="entry name" value="Tom40"/>
</dbReference>
<evidence type="ECO:0000256" key="6">
    <source>
        <dbReference type="ARBA" id="ARBA00022787"/>
    </source>
</evidence>
<dbReference type="EMBL" id="HAAD01005334">
    <property type="protein sequence ID" value="CDG71566.1"/>
    <property type="molecule type" value="mRNA"/>
</dbReference>
<keyword evidence="7" id="KW-0653">Protein transport</keyword>
<comment type="subcellular location">
    <subcellularLocation>
        <location evidence="1">Mitochondrion outer membrane</location>
        <topology evidence="1">Multi-pass membrane protein</topology>
    </subcellularLocation>
</comment>
<keyword evidence="11" id="KW-0675">Receptor</keyword>
<feature type="compositionally biased region" description="Polar residues" evidence="10">
    <location>
        <begin position="28"/>
        <end position="49"/>
    </location>
</feature>
<feature type="region of interest" description="Disordered" evidence="10">
    <location>
        <begin position="28"/>
        <end position="51"/>
    </location>
</feature>
<dbReference type="OMA" id="TRFNYRW"/>
<dbReference type="KEGG" id="hmg:100199772"/>
<name>T2MHL2_HYDVU</name>
<protein>
    <submittedName>
        <fullName evidence="11">Mitochondrial import receptor subunit TOM40 homolog</fullName>
    </submittedName>
</protein>
<keyword evidence="8" id="KW-0496">Mitochondrion</keyword>
<dbReference type="PANTHER" id="PTHR10802">
    <property type="entry name" value="MITOCHONDRIAL IMPORT RECEPTOR SUBUNIT TOM40"/>
    <property type="match status" value="1"/>
</dbReference>
<dbReference type="Gene3D" id="2.40.160.10">
    <property type="entry name" value="Porin"/>
    <property type="match status" value="1"/>
</dbReference>
<sequence length="332" mass="36127">MGNLNTIHAAAAPIKPTVESATVAPSITAPAPSSQQKEQNAPLSSSSKNPGVFEDLHKKCKELQPGNFDGFRLMVNKGLSNNFQVSHTLNLSSAPQLTSYHFGATYVGGSQSNPAEATPVILGDIDNSGSLSAQIIHQFNKRIKGKCVVQTQQKEFAMVQADVDYRGDDFTTTCTLGNIDILNESGIIVAHYLQRVTDNIDIGTELLYHYGQGQQSAILSLAGRYSADKWVAAAQINAGGWHASYYRKGNDNVQVGVDYEYNSRMQDSNVSLGYQIDIPKANVTFRGMVDTNWAVGGLFEKKLYPLPFSFILSGKLDHLKNQSRFGFGLQIG</sequence>
<keyword evidence="9" id="KW-0472">Membrane</keyword>
<dbReference type="OrthoDB" id="19656at2759"/>
<dbReference type="CDD" id="cd07305">
    <property type="entry name" value="Porin3_Tom40"/>
    <property type="match status" value="1"/>
</dbReference>
<proteinExistence type="evidence at transcript level"/>
<keyword evidence="5" id="KW-0812">Transmembrane</keyword>